<dbReference type="RefSeq" id="WP_243116425.1">
    <property type="nucleotide sequence ID" value="NZ_SOAZ01000011.1"/>
</dbReference>
<name>A0A4R7KPE5_9CLOT</name>
<feature type="compositionally biased region" description="Basic and acidic residues" evidence="1">
    <location>
        <begin position="39"/>
        <end position="49"/>
    </location>
</feature>
<feature type="compositionally biased region" description="Basic residues" evidence="1">
    <location>
        <begin position="26"/>
        <end position="38"/>
    </location>
</feature>
<reference evidence="2 3" key="1">
    <citation type="submission" date="2019-03" db="EMBL/GenBank/DDBJ databases">
        <title>Genomic Encyclopedia of Type Strains, Phase IV (KMG-IV): sequencing the most valuable type-strain genomes for metagenomic binning, comparative biology and taxonomic classification.</title>
        <authorList>
            <person name="Goeker M."/>
        </authorList>
    </citation>
    <scope>NUCLEOTIDE SEQUENCE [LARGE SCALE GENOMIC DNA]</scope>
    <source>
        <strain evidence="2 3">DSM 24455</strain>
    </source>
</reference>
<gene>
    <name evidence="2" type="ORF">EDD71_111107</name>
</gene>
<evidence type="ECO:0000256" key="1">
    <source>
        <dbReference type="SAM" id="MobiDB-lite"/>
    </source>
</evidence>
<keyword evidence="3" id="KW-1185">Reference proteome</keyword>
<evidence type="ECO:0000313" key="3">
    <source>
        <dbReference type="Proteomes" id="UP000295325"/>
    </source>
</evidence>
<dbReference type="AlphaFoldDB" id="A0A4R7KPE5"/>
<accession>A0A4R7KPE5</accession>
<dbReference type="EMBL" id="SOAZ01000011">
    <property type="protein sequence ID" value="TDT58456.1"/>
    <property type="molecule type" value="Genomic_DNA"/>
</dbReference>
<dbReference type="Proteomes" id="UP000295325">
    <property type="component" value="Unassembled WGS sequence"/>
</dbReference>
<feature type="region of interest" description="Disordered" evidence="1">
    <location>
        <begin position="22"/>
        <end position="49"/>
    </location>
</feature>
<organism evidence="2 3">
    <name type="scientific">Fonticella tunisiensis</name>
    <dbReference type="NCBI Taxonomy" id="1096341"/>
    <lineage>
        <taxon>Bacteria</taxon>
        <taxon>Bacillati</taxon>
        <taxon>Bacillota</taxon>
        <taxon>Clostridia</taxon>
        <taxon>Eubacteriales</taxon>
        <taxon>Clostridiaceae</taxon>
        <taxon>Fonticella</taxon>
    </lineage>
</organism>
<protein>
    <submittedName>
        <fullName evidence="2">Uncharacterized protein</fullName>
    </submittedName>
</protein>
<proteinExistence type="predicted"/>
<comment type="caution">
    <text evidence="2">The sequence shown here is derived from an EMBL/GenBank/DDBJ whole genome shotgun (WGS) entry which is preliminary data.</text>
</comment>
<evidence type="ECO:0000313" key="2">
    <source>
        <dbReference type="EMBL" id="TDT58456.1"/>
    </source>
</evidence>
<sequence>MQIKKPARAGTMESNDIYIISTAKGRWSRNKPRRKAKGNKSDDYDNRGA</sequence>